<dbReference type="Pfam" id="PF00891">
    <property type="entry name" value="Methyltransf_2"/>
    <property type="match status" value="1"/>
</dbReference>
<organism evidence="6 7">
    <name type="scientific">Nostoc favosum CHAB5714</name>
    <dbReference type="NCBI Taxonomy" id="2780399"/>
    <lineage>
        <taxon>Bacteria</taxon>
        <taxon>Bacillati</taxon>
        <taxon>Cyanobacteriota</taxon>
        <taxon>Cyanophyceae</taxon>
        <taxon>Nostocales</taxon>
        <taxon>Nostocaceae</taxon>
        <taxon>Nostoc</taxon>
        <taxon>Nostoc favosum</taxon>
    </lineage>
</organism>
<evidence type="ECO:0000313" key="6">
    <source>
        <dbReference type="EMBL" id="MCC5602123.1"/>
    </source>
</evidence>
<dbReference type="PROSITE" id="PS51683">
    <property type="entry name" value="SAM_OMT_II"/>
    <property type="match status" value="1"/>
</dbReference>
<gene>
    <name evidence="6" type="ORF">LC586_23720</name>
</gene>
<name>A0ABS8ID30_9NOSO</name>
<dbReference type="InterPro" id="IPR036390">
    <property type="entry name" value="WH_DNA-bd_sf"/>
</dbReference>
<comment type="caution">
    <text evidence="6">The sequence shown here is derived from an EMBL/GenBank/DDBJ whole genome shotgun (WGS) entry which is preliminary data.</text>
</comment>
<evidence type="ECO:0000256" key="3">
    <source>
        <dbReference type="ARBA" id="ARBA00022691"/>
    </source>
</evidence>
<dbReference type="Gene3D" id="3.40.50.150">
    <property type="entry name" value="Vaccinia Virus protein VP39"/>
    <property type="match status" value="1"/>
</dbReference>
<sequence length="352" mass="38460">MNTTEIIMSQTETINQNNQMHLPTKLLQMLTGTWVTQSIHVAAKLGISDLLKDGAKSSDELAKLTDVDAKSLYRLLRALSSVGIFAESENRQFQLTPLAEYLQTDVPGSMRAFAIYLGESWRLPVWGDILNSVKTGKSAFENVYGMGIVPYLEQHPETAQILNEAMTSFTLSSISAVVASYDFSSTSQIVDVGGGHGILIAEILKANPTMKGILFDRPSVVEGAEHLLKGKDVAQRCEIVGGNFFELVPSDGDVYILKGVIHDWNSEHAITILKNCHQAMAENGKLLLLETVIPPANHPSFSKLLDLEMLLIGGGSERTETEYRELLAAAGFMLTKVVNTQSPIDIIEAVKV</sequence>
<dbReference type="Gene3D" id="1.10.287.1350">
    <property type="match status" value="1"/>
</dbReference>
<accession>A0ABS8ID30</accession>
<dbReference type="InterPro" id="IPR016461">
    <property type="entry name" value="COMT-like"/>
</dbReference>
<dbReference type="InterPro" id="IPR001077">
    <property type="entry name" value="COMT_C"/>
</dbReference>
<dbReference type="EMBL" id="JAIVFQ010000044">
    <property type="protein sequence ID" value="MCC5602123.1"/>
    <property type="molecule type" value="Genomic_DNA"/>
</dbReference>
<dbReference type="InterPro" id="IPR012967">
    <property type="entry name" value="COMT_dimerisation"/>
</dbReference>
<feature type="domain" description="O-methyltransferase dimerisation" evidence="5">
    <location>
        <begin position="28"/>
        <end position="103"/>
    </location>
</feature>
<dbReference type="PIRSF" id="PIRSF005739">
    <property type="entry name" value="O-mtase"/>
    <property type="match status" value="1"/>
</dbReference>
<keyword evidence="1" id="KW-0489">Methyltransferase</keyword>
<dbReference type="Gene3D" id="1.10.10.10">
    <property type="entry name" value="Winged helix-like DNA-binding domain superfamily/Winged helix DNA-binding domain"/>
    <property type="match status" value="1"/>
</dbReference>
<proteinExistence type="predicted"/>
<keyword evidence="7" id="KW-1185">Reference proteome</keyword>
<evidence type="ECO:0000259" key="5">
    <source>
        <dbReference type="Pfam" id="PF08100"/>
    </source>
</evidence>
<evidence type="ECO:0000256" key="1">
    <source>
        <dbReference type="ARBA" id="ARBA00022603"/>
    </source>
</evidence>
<dbReference type="SUPFAM" id="SSF53335">
    <property type="entry name" value="S-adenosyl-L-methionine-dependent methyltransferases"/>
    <property type="match status" value="1"/>
</dbReference>
<dbReference type="PANTHER" id="PTHR43712:SF2">
    <property type="entry name" value="O-METHYLTRANSFERASE CICE"/>
    <property type="match status" value="1"/>
</dbReference>
<dbReference type="PANTHER" id="PTHR43712">
    <property type="entry name" value="PUTATIVE (AFU_ORTHOLOGUE AFUA_4G14580)-RELATED"/>
    <property type="match status" value="1"/>
</dbReference>
<dbReference type="InterPro" id="IPR029063">
    <property type="entry name" value="SAM-dependent_MTases_sf"/>
</dbReference>
<keyword evidence="3" id="KW-0949">S-adenosyl-L-methionine</keyword>
<keyword evidence="2" id="KW-0808">Transferase</keyword>
<reference evidence="6 7" key="1">
    <citation type="journal article" date="2021" name="Microorganisms">
        <title>Genome Evolution of Filamentous Cyanobacterium Nostoc Species: From Facultative Symbiosis to Free Living.</title>
        <authorList>
            <person name="Huo D."/>
            <person name="Li H."/>
            <person name="Cai F."/>
            <person name="Guo X."/>
            <person name="Qiao Z."/>
            <person name="Wang W."/>
            <person name="Yu G."/>
            <person name="Li R."/>
        </authorList>
    </citation>
    <scope>NUCLEOTIDE SEQUENCE [LARGE SCALE GENOMIC DNA]</scope>
    <source>
        <strain evidence="6 7">CHAB 5714</strain>
    </source>
</reference>
<evidence type="ECO:0000313" key="7">
    <source>
        <dbReference type="Proteomes" id="UP001199525"/>
    </source>
</evidence>
<evidence type="ECO:0000256" key="2">
    <source>
        <dbReference type="ARBA" id="ARBA00022679"/>
    </source>
</evidence>
<dbReference type="Pfam" id="PF08100">
    <property type="entry name" value="Dimerisation"/>
    <property type="match status" value="1"/>
</dbReference>
<dbReference type="SUPFAM" id="SSF46785">
    <property type="entry name" value="Winged helix' DNA-binding domain"/>
    <property type="match status" value="1"/>
</dbReference>
<feature type="domain" description="O-methyltransferase C-terminal" evidence="4">
    <location>
        <begin position="126"/>
        <end position="332"/>
    </location>
</feature>
<protein>
    <submittedName>
        <fullName evidence="6">Acetylserotonin O-methyltransferase</fullName>
    </submittedName>
</protein>
<dbReference type="CDD" id="cd02440">
    <property type="entry name" value="AdoMet_MTases"/>
    <property type="match status" value="1"/>
</dbReference>
<dbReference type="Proteomes" id="UP001199525">
    <property type="component" value="Unassembled WGS sequence"/>
</dbReference>
<evidence type="ECO:0000259" key="4">
    <source>
        <dbReference type="Pfam" id="PF00891"/>
    </source>
</evidence>
<dbReference type="InterPro" id="IPR036388">
    <property type="entry name" value="WH-like_DNA-bd_sf"/>
</dbReference>